<reference evidence="2 4" key="1">
    <citation type="submission" date="2014-12" db="EMBL/GenBank/DDBJ databases">
        <title>Draft genome sequences of 29 type strains of Enterococci.</title>
        <authorList>
            <person name="Zhong Z."/>
            <person name="Sun Z."/>
            <person name="Liu W."/>
            <person name="Zhang W."/>
            <person name="Zhang H."/>
        </authorList>
    </citation>
    <scope>NUCLEOTIDE SEQUENCE [LARGE SCALE GENOMIC DNA]</scope>
    <source>
        <strain evidence="2 4">DSM 22801</strain>
    </source>
</reference>
<dbReference type="GO" id="GO:0003700">
    <property type="term" value="F:DNA-binding transcription factor activity"/>
    <property type="evidence" value="ECO:0007669"/>
    <property type="project" value="InterPro"/>
</dbReference>
<gene>
    <name evidence="1" type="ORF">ATZ33_01790</name>
    <name evidence="2" type="ORF">RV15_GL002419</name>
</gene>
<dbReference type="EMBL" id="CP013614">
    <property type="protein sequence ID" value="ALS00152.1"/>
    <property type="molecule type" value="Genomic_DNA"/>
</dbReference>
<proteinExistence type="predicted"/>
<dbReference type="PANTHER" id="PTHR40080">
    <property type="entry name" value="LMO1763 PROTEIN"/>
    <property type="match status" value="1"/>
</dbReference>
<dbReference type="RefSeq" id="WP_069638713.1">
    <property type="nucleotide sequence ID" value="NZ_JXLC01000033.1"/>
</dbReference>
<dbReference type="InterPro" id="IPR010921">
    <property type="entry name" value="Trp_repressor/repl_initiator"/>
</dbReference>
<evidence type="ECO:0000313" key="2">
    <source>
        <dbReference type="EMBL" id="OJG86234.1"/>
    </source>
</evidence>
<dbReference type="PIRSF" id="PIRSF012508">
    <property type="entry name" value="YerC"/>
    <property type="match status" value="1"/>
</dbReference>
<dbReference type="InterPro" id="IPR000831">
    <property type="entry name" value="Trp_repress"/>
</dbReference>
<dbReference type="KEGG" id="ess:ATZ33_01790"/>
<organism evidence="2 4">
    <name type="scientific">Enterococcus silesiacus</name>
    <dbReference type="NCBI Taxonomy" id="332949"/>
    <lineage>
        <taxon>Bacteria</taxon>
        <taxon>Bacillati</taxon>
        <taxon>Bacillota</taxon>
        <taxon>Bacilli</taxon>
        <taxon>Lactobacillales</taxon>
        <taxon>Enterococcaceae</taxon>
        <taxon>Enterococcus</taxon>
    </lineage>
</organism>
<evidence type="ECO:0000313" key="4">
    <source>
        <dbReference type="Proteomes" id="UP000183039"/>
    </source>
</evidence>
<keyword evidence="3" id="KW-1185">Reference proteome</keyword>
<sequence>MKIDKIQDGHGDEFFRSLLALETLEDCYNYFDDLMTLKELDSMIQRFEVAKLLLLNKTYSDIAEATGSSTTTISRVKRIIDEGNGGLLEMVHRIDEQDDRELHR</sequence>
<evidence type="ECO:0000313" key="1">
    <source>
        <dbReference type="EMBL" id="ALS00152.1"/>
    </source>
</evidence>
<accession>A0A0S3K7F3</accession>
<dbReference type="InterPro" id="IPR013368">
    <property type="entry name" value="YecD_YerC"/>
</dbReference>
<dbReference type="OrthoDB" id="2874807at2"/>
<dbReference type="EMBL" id="JXLC01000033">
    <property type="protein sequence ID" value="OJG86234.1"/>
    <property type="molecule type" value="Genomic_DNA"/>
</dbReference>
<protein>
    <submittedName>
        <fullName evidence="1">TrpR-related protein YerC/YecD</fullName>
    </submittedName>
</protein>
<dbReference type="InterPro" id="IPR038116">
    <property type="entry name" value="TrpR-like_sf"/>
</dbReference>
<dbReference type="NCBIfam" id="TIGR02531">
    <property type="entry name" value="yecD_yerC"/>
    <property type="match status" value="1"/>
</dbReference>
<dbReference type="SUPFAM" id="SSF48295">
    <property type="entry name" value="TrpR-like"/>
    <property type="match status" value="1"/>
</dbReference>
<dbReference type="AlphaFoldDB" id="A0A0S3K7F3"/>
<dbReference type="Proteomes" id="UP000183039">
    <property type="component" value="Unassembled WGS sequence"/>
</dbReference>
<dbReference type="PANTHER" id="PTHR40080:SF1">
    <property type="entry name" value="TRPR-LIKE PROTEIN YERC_YECD"/>
    <property type="match status" value="1"/>
</dbReference>
<name>A0A0S3K7F3_9ENTE</name>
<dbReference type="Proteomes" id="UP000065511">
    <property type="component" value="Chromosome"/>
</dbReference>
<reference evidence="1 3" key="2">
    <citation type="submission" date="2015-12" db="EMBL/GenBank/DDBJ databases">
        <authorList>
            <person name="Lauer A."/>
            <person name="Humrighouse B."/>
            <person name="Loparev V."/>
            <person name="Shewmaker P.L."/>
            <person name="Whitney A.M."/>
            <person name="McLaughlin R.W."/>
        </authorList>
    </citation>
    <scope>NUCLEOTIDE SEQUENCE [LARGE SCALE GENOMIC DNA]</scope>
    <source>
        <strain evidence="1 3">LMG 23085</strain>
    </source>
</reference>
<dbReference type="Gene3D" id="1.10.1270.10">
    <property type="entry name" value="TrpR-like"/>
    <property type="match status" value="1"/>
</dbReference>
<evidence type="ECO:0000313" key="3">
    <source>
        <dbReference type="Proteomes" id="UP000065511"/>
    </source>
</evidence>
<dbReference type="Pfam" id="PF01371">
    <property type="entry name" value="Trp_repressor"/>
    <property type="match status" value="1"/>
</dbReference>
<dbReference type="GO" id="GO:0043565">
    <property type="term" value="F:sequence-specific DNA binding"/>
    <property type="evidence" value="ECO:0007669"/>
    <property type="project" value="InterPro"/>
</dbReference>